<evidence type="ECO:0000313" key="4">
    <source>
        <dbReference type="Proteomes" id="UP001359485"/>
    </source>
</evidence>
<accession>A0ABR1AJ35</accession>
<keyword evidence="4" id="KW-1185">Reference proteome</keyword>
<protein>
    <submittedName>
        <fullName evidence="3">Uncharacterized protein</fullName>
    </submittedName>
</protein>
<keyword evidence="1" id="KW-0472">Membrane</keyword>
<comment type="caution">
    <text evidence="3">The sequence shown here is derived from an EMBL/GenBank/DDBJ whole genome shotgun (WGS) entry which is preliminary data.</text>
</comment>
<organism evidence="3 4">
    <name type="scientific">Polyplax serrata</name>
    <name type="common">Common mouse louse</name>
    <dbReference type="NCBI Taxonomy" id="468196"/>
    <lineage>
        <taxon>Eukaryota</taxon>
        <taxon>Metazoa</taxon>
        <taxon>Ecdysozoa</taxon>
        <taxon>Arthropoda</taxon>
        <taxon>Hexapoda</taxon>
        <taxon>Insecta</taxon>
        <taxon>Pterygota</taxon>
        <taxon>Neoptera</taxon>
        <taxon>Paraneoptera</taxon>
        <taxon>Psocodea</taxon>
        <taxon>Troctomorpha</taxon>
        <taxon>Phthiraptera</taxon>
        <taxon>Anoplura</taxon>
        <taxon>Polyplacidae</taxon>
        <taxon>Polyplax</taxon>
    </lineage>
</organism>
<dbReference type="EMBL" id="JAWJWF010000048">
    <property type="protein sequence ID" value="KAK6619857.1"/>
    <property type="molecule type" value="Genomic_DNA"/>
</dbReference>
<evidence type="ECO:0000256" key="1">
    <source>
        <dbReference type="SAM" id="Phobius"/>
    </source>
</evidence>
<feature type="chain" id="PRO_5047089029" evidence="2">
    <location>
        <begin position="22"/>
        <end position="454"/>
    </location>
</feature>
<feature type="signal peptide" evidence="2">
    <location>
        <begin position="1"/>
        <end position="21"/>
    </location>
</feature>
<dbReference type="Proteomes" id="UP001359485">
    <property type="component" value="Unassembled WGS sequence"/>
</dbReference>
<keyword evidence="1" id="KW-1133">Transmembrane helix</keyword>
<feature type="transmembrane region" description="Helical" evidence="1">
    <location>
        <begin position="348"/>
        <end position="366"/>
    </location>
</feature>
<evidence type="ECO:0000313" key="3">
    <source>
        <dbReference type="EMBL" id="KAK6619857.1"/>
    </source>
</evidence>
<dbReference type="InterPro" id="IPR012464">
    <property type="entry name" value="DUF1676"/>
</dbReference>
<proteinExistence type="predicted"/>
<name>A0ABR1AJ35_POLSC</name>
<dbReference type="Pfam" id="PF07898">
    <property type="entry name" value="DUF1676"/>
    <property type="match status" value="1"/>
</dbReference>
<reference evidence="3 4" key="1">
    <citation type="submission" date="2023-09" db="EMBL/GenBank/DDBJ databases">
        <title>Genomes of two closely related lineages of the louse Polyplax serrata with different host specificities.</title>
        <authorList>
            <person name="Martinu J."/>
            <person name="Tarabai H."/>
            <person name="Stefka J."/>
            <person name="Hypsa V."/>
        </authorList>
    </citation>
    <scope>NUCLEOTIDE SEQUENCE [LARGE SCALE GENOMIC DNA]</scope>
    <source>
        <strain evidence="3">98ZLc_SE</strain>
    </source>
</reference>
<sequence>MKYKVATFVIFALMNLNFATANNNFWSTKQPFQSDRYYQRSTLNKIVENNMWNTRLVSEDNFIDNDMKREVKVADSVGSETTEEEPGLGSLILRCATERKQEITGDFTRGKIIIVNCFKAAVILKFLKYLTASSNSSVKLLNGLLEFVKVPDPSLCNDTDTCDDRGGWHTPEDLLKSSEKEKFESLYNKVVEKIVNRDRLIFNKYNSDDPKLQNPLSWETLKSFVNEKSEKSEEDQLRRELADPKLLSVLNTLSKNYELRVTLFPKTWMVVKRSNEGGISLGFVTEEEAVNVGGERFEDSDLTNEIHDVIEQQEARYSSNTKAKIIEQDRKGLKKKKKKIAKKAKKHLKYLLIPFTIQLALLPFFLKNLFMVAIKALLAGKAALVLIVFNLLRNAKIENENDKIRIEHYGYSQGEEYGAWINGRMLKDLPEDSKGFNSNEMAYRGLQLKSTTNN</sequence>
<gene>
    <name evidence="3" type="ORF">RUM44_006256</name>
</gene>
<keyword evidence="1" id="KW-0812">Transmembrane</keyword>
<evidence type="ECO:0000256" key="2">
    <source>
        <dbReference type="SAM" id="SignalP"/>
    </source>
</evidence>
<feature type="transmembrane region" description="Helical" evidence="1">
    <location>
        <begin position="372"/>
        <end position="392"/>
    </location>
</feature>
<keyword evidence="2" id="KW-0732">Signal</keyword>